<evidence type="ECO:0000313" key="2">
    <source>
        <dbReference type="EMBL" id="MBN1573068.1"/>
    </source>
</evidence>
<gene>
    <name evidence="2" type="ORF">JW984_07730</name>
</gene>
<dbReference type="AlphaFoldDB" id="A0A9D8KEL3"/>
<feature type="region of interest" description="Disordered" evidence="1">
    <location>
        <begin position="1"/>
        <end position="21"/>
    </location>
</feature>
<sequence>MWNNGGSAQIGEGAATMGGRGMRRIGEGGWKEVSFPVWEMIKGGQCEGRGMWGRRIRWI</sequence>
<organism evidence="2 3">
    <name type="scientific">Candidatus Zymogenus saltonus</name>
    <dbReference type="NCBI Taxonomy" id="2844893"/>
    <lineage>
        <taxon>Bacteria</taxon>
        <taxon>Deltaproteobacteria</taxon>
        <taxon>Candidatus Zymogenia</taxon>
        <taxon>Candidatus Zymogeniales</taxon>
        <taxon>Candidatus Zymogenaceae</taxon>
        <taxon>Candidatus Zymogenus</taxon>
    </lineage>
</organism>
<name>A0A9D8KEL3_9DELT</name>
<dbReference type="Proteomes" id="UP000809273">
    <property type="component" value="Unassembled WGS sequence"/>
</dbReference>
<evidence type="ECO:0000313" key="3">
    <source>
        <dbReference type="Proteomes" id="UP000809273"/>
    </source>
</evidence>
<evidence type="ECO:0000256" key="1">
    <source>
        <dbReference type="SAM" id="MobiDB-lite"/>
    </source>
</evidence>
<comment type="caution">
    <text evidence="2">The sequence shown here is derived from an EMBL/GenBank/DDBJ whole genome shotgun (WGS) entry which is preliminary data.</text>
</comment>
<protein>
    <submittedName>
        <fullName evidence="2">Uncharacterized protein</fullName>
    </submittedName>
</protein>
<reference evidence="2" key="2">
    <citation type="submission" date="2021-01" db="EMBL/GenBank/DDBJ databases">
        <authorList>
            <person name="Hahn C.R."/>
            <person name="Youssef N.H."/>
            <person name="Elshahed M."/>
        </authorList>
    </citation>
    <scope>NUCLEOTIDE SEQUENCE</scope>
    <source>
        <strain evidence="2">Zod_Metabat.24</strain>
    </source>
</reference>
<proteinExistence type="predicted"/>
<reference evidence="2" key="1">
    <citation type="journal article" date="2021" name="Environ. Microbiol.">
        <title>Genomic characterization of three novel Desulfobacterota classes expand the metabolic and phylogenetic diversity of the phylum.</title>
        <authorList>
            <person name="Murphy C.L."/>
            <person name="Biggerstaff J."/>
            <person name="Eichhorn A."/>
            <person name="Ewing E."/>
            <person name="Shahan R."/>
            <person name="Soriano D."/>
            <person name="Stewart S."/>
            <person name="VanMol K."/>
            <person name="Walker R."/>
            <person name="Walters P."/>
            <person name="Elshahed M.S."/>
            <person name="Youssef N.H."/>
        </authorList>
    </citation>
    <scope>NUCLEOTIDE SEQUENCE</scope>
    <source>
        <strain evidence="2">Zod_Metabat.24</strain>
    </source>
</reference>
<accession>A0A9D8KEL3</accession>
<dbReference type="EMBL" id="JAFGIX010000038">
    <property type="protein sequence ID" value="MBN1573068.1"/>
    <property type="molecule type" value="Genomic_DNA"/>
</dbReference>